<evidence type="ECO:0000256" key="6">
    <source>
        <dbReference type="ARBA" id="ARBA00022630"/>
    </source>
</evidence>
<feature type="active site" description="Proton acceptor" evidence="18">
    <location>
        <position position="1197"/>
    </location>
</feature>
<dbReference type="SUPFAM" id="SSF56176">
    <property type="entry name" value="FAD-binding/transporter-associated domain-like"/>
    <property type="match status" value="1"/>
</dbReference>
<dbReference type="InterPro" id="IPR037165">
    <property type="entry name" value="AldOxase/xan_DH_Mopterin-bd_sf"/>
</dbReference>
<evidence type="ECO:0000256" key="7">
    <source>
        <dbReference type="ARBA" id="ARBA00022714"/>
    </source>
</evidence>
<dbReference type="FunFam" id="3.10.20.30:FF:000012">
    <property type="entry name" value="Xanthine dehydrogenase/oxidase"/>
    <property type="match status" value="1"/>
</dbReference>
<evidence type="ECO:0000256" key="20">
    <source>
        <dbReference type="PIRSR" id="PIRSR000127-3"/>
    </source>
</evidence>
<dbReference type="Gene3D" id="3.30.465.10">
    <property type="match status" value="1"/>
</dbReference>
<dbReference type="PROSITE" id="PS51387">
    <property type="entry name" value="FAD_PCMH"/>
    <property type="match status" value="1"/>
</dbReference>
<dbReference type="InterPro" id="IPR002346">
    <property type="entry name" value="Mopterin_DH_FAD-bd"/>
</dbReference>
<keyword evidence="9 19" id="KW-0274">FAD</keyword>
<feature type="binding site" evidence="19">
    <location>
        <position position="372"/>
    </location>
    <ligand>
        <name>FAD</name>
        <dbReference type="ChEBI" id="CHEBI:57692"/>
    </ligand>
</feature>
<dbReference type="PANTHER" id="PTHR11908:SF132">
    <property type="entry name" value="ALDEHYDE OXIDASE 1-RELATED"/>
    <property type="match status" value="1"/>
</dbReference>
<dbReference type="InterPro" id="IPR016208">
    <property type="entry name" value="Ald_Oxase/xanthine_DH-like"/>
</dbReference>
<dbReference type="Gene3D" id="3.30.390.50">
    <property type="entry name" value="CO dehydrogenase flavoprotein, C-terminal domain"/>
    <property type="match status" value="1"/>
</dbReference>
<dbReference type="GO" id="GO:0005777">
    <property type="term" value="C:peroxisome"/>
    <property type="evidence" value="ECO:0007669"/>
    <property type="project" value="UniProtKB-SubCell"/>
</dbReference>
<keyword evidence="11 20" id="KW-0408">Iron</keyword>
<dbReference type="Proteomes" id="UP001107558">
    <property type="component" value="Chromosome 2"/>
</dbReference>
<dbReference type="SUPFAM" id="SSF56003">
    <property type="entry name" value="Molybdenum cofactor-binding domain"/>
    <property type="match status" value="1"/>
</dbReference>
<feature type="binding site" evidence="20">
    <location>
        <position position="1025"/>
    </location>
    <ligand>
        <name>Mo-molybdopterin</name>
        <dbReference type="ChEBI" id="CHEBI:71302"/>
    </ligand>
    <ligandPart>
        <name>Mo</name>
        <dbReference type="ChEBI" id="CHEBI:28685"/>
    </ligandPart>
</feature>
<dbReference type="Gene3D" id="3.30.365.10">
    <property type="entry name" value="Aldehyde oxidase/xanthine dehydrogenase, molybdopterin binding domain"/>
    <property type="match status" value="4"/>
</dbReference>
<dbReference type="FunFam" id="3.30.365.10:FF:000001">
    <property type="entry name" value="Xanthine dehydrogenase oxidase"/>
    <property type="match status" value="1"/>
</dbReference>
<sequence>MEALFTINGKQYIAKPSTIPIETTLNDFIRKHAKLTGNKFMCLEGGCGACIVMLKGVHPVTKQNTSWAVNSCLQNIYSCHGLDIITVEGIESKKMACIKIQKRLADFMELNVDFVSWDGHEYVFIDGSEKWKSDNGRNAFKSLAIDADKKLLDACKDIEDLSDIKMCPKSGNICSGKCSSLLNIEKNPMSFTFDDEREFHKVYTINEIFKIFETIGEKPYILIGGNTAHGVYRRSTDLKVFVDISSVEELKTYKVTENSLEVGGAVTLTEAMEIFTKVANENKNFQYLHEIVKHFDLIANVPVRNNGTLAGNLMIKNAHNEFPSDIFICFEAIGAVISIQSSTKSSWSSYFNKGIEISPKDFIFTDMNKKVLTKITLPAIDPVIFFYRSYKIMPRAQNAHAYVNAAFLVQLNDSKVISAKICFGGIDPKFVHATNTETFLIGENLFENSTLQRALAILNDELKPDWVLPDASPEYRKNLALALFYKFILNIAPNEKVVAKFKSGGEILKRDLSSGTQTFDTYKQNWPLTKNISKIEADVQCTGEAKYINDHPPLPNELHAAFVTAKNVHGEILNIDASKALKMPGVVAFFSAKDIPGTNTFMPPKMMPGTEVEEIFASKIIRFHHQPVGIIVADTMEIANQAAEFVQISYKQTNEIKLILPTLKDVIENEPERVEDFPQFSKMSEGKGIETELKISGRFELGLQYHYTMETQSCLCIPIEDGIDVYSSTQWMDATQMAIADMLKLPNNAVNMNVRRLGGGYGAKISRGNQVACASSLAAYLLNRPVRFVMKIEANISIIGKRYACINYYDVMFDQNGKIQELNSAFTEDFGSSRNEPVHMGTAKFFLNCYDHKFFKVDAKAAVTDAPANTWCRAPGTVEGIGMVENIMDHIAYVLKKDPIDVRIANLPSDSEMHKYLQDFLKSTDYRKRRKEIDSYNINNRWIKRGIAIVPMKYPMEYFGTSHALVSIYHGDGSVSVTVGGIEMGQGLNTKVAQTAAYALGIPLEKVSVKPSNSLTAPNAIVTGGSQGSEISCYGVKKACEILNDRLKPIREKNKNTNWNEIIDKAIEEEVDLAAMYMYKSSDVKTYDIWGASCCELEVDILTGNILIKRVDIMEDVGESISPGIDVGQIEGGFVMGLGYWLTENLIYDRITGELLTNRSWNYKPPGAKDIPIDFRISFLSKSSNPFGVLRSKATGEPSTAMAVVALFALHHALDSARKDAGTYENGYQHNLGAPTTTENIFLAADTTYDQFLLK</sequence>
<dbReference type="GO" id="GO:0051537">
    <property type="term" value="F:2 iron, 2 sulfur cluster binding"/>
    <property type="evidence" value="ECO:0007669"/>
    <property type="project" value="UniProtKB-KW"/>
</dbReference>
<dbReference type="Pfam" id="PF20256">
    <property type="entry name" value="MoCoBD_2"/>
    <property type="match status" value="1"/>
</dbReference>
<proteinExistence type="inferred from homology"/>
<keyword evidence="23" id="KW-1185">Reference proteome</keyword>
<evidence type="ECO:0000256" key="14">
    <source>
        <dbReference type="ARBA" id="ARBA00023140"/>
    </source>
</evidence>
<comment type="similarity">
    <text evidence="3">Belongs to the xanthine dehydrogenase family.</text>
</comment>
<dbReference type="Pfam" id="PF03450">
    <property type="entry name" value="CO_deh_flav_C"/>
    <property type="match status" value="1"/>
</dbReference>
<feature type="binding site" evidence="20">
    <location>
        <position position="873"/>
    </location>
    <ligand>
        <name>Mo-molybdopterin</name>
        <dbReference type="ChEBI" id="CHEBI:71302"/>
    </ligand>
    <ligandPart>
        <name>Mo</name>
        <dbReference type="ChEBI" id="CHEBI:28685"/>
    </ligandPart>
</feature>
<dbReference type="SUPFAM" id="SSF54665">
    <property type="entry name" value="CO dehydrogenase molybdoprotein N-domain-like"/>
    <property type="match status" value="1"/>
</dbReference>
<feature type="binding site" evidence="19">
    <location>
        <position position="391"/>
    </location>
    <ligand>
        <name>FAD</name>
        <dbReference type="ChEBI" id="CHEBI:57692"/>
    </ligand>
</feature>
<dbReference type="PANTHER" id="PTHR11908">
    <property type="entry name" value="XANTHINE DEHYDROGENASE"/>
    <property type="match status" value="1"/>
</dbReference>
<dbReference type="AlphaFoldDB" id="A0A9J6C498"/>
<feature type="binding site" evidence="20">
    <location>
        <position position="72"/>
    </location>
    <ligand>
        <name>[2Fe-2S] cluster</name>
        <dbReference type="ChEBI" id="CHEBI:190135"/>
        <label>1</label>
    </ligand>
</feature>
<dbReference type="SMART" id="SM01092">
    <property type="entry name" value="CO_deh_flav_C"/>
    <property type="match status" value="1"/>
</dbReference>
<feature type="binding site" evidence="20">
    <location>
        <position position="47"/>
    </location>
    <ligand>
        <name>[2Fe-2S] cluster</name>
        <dbReference type="ChEBI" id="CHEBI:190135"/>
        <label>1</label>
    </ligand>
</feature>
<dbReference type="GO" id="GO:0005506">
    <property type="term" value="F:iron ion binding"/>
    <property type="evidence" value="ECO:0007669"/>
    <property type="project" value="InterPro"/>
</dbReference>
<reference evidence="22" key="1">
    <citation type="submission" date="2021-03" db="EMBL/GenBank/DDBJ databases">
        <title>Chromosome level genome of the anhydrobiotic midge Polypedilum vanderplanki.</title>
        <authorList>
            <person name="Yoshida Y."/>
            <person name="Kikawada T."/>
            <person name="Gusev O."/>
        </authorList>
    </citation>
    <scope>NUCLEOTIDE SEQUENCE</scope>
    <source>
        <strain evidence="22">NIAS01</strain>
        <tissue evidence="22">Whole body or cell culture</tissue>
    </source>
</reference>
<dbReference type="SUPFAM" id="SSF54292">
    <property type="entry name" value="2Fe-2S ferredoxin-like"/>
    <property type="match status" value="1"/>
</dbReference>
<dbReference type="InterPro" id="IPR016169">
    <property type="entry name" value="FAD-bd_PCMH_sub2"/>
</dbReference>
<dbReference type="GO" id="GO:0071949">
    <property type="term" value="F:FAD binding"/>
    <property type="evidence" value="ECO:0007669"/>
    <property type="project" value="InterPro"/>
</dbReference>
<dbReference type="FunFam" id="3.30.465.10:FF:000013">
    <property type="entry name" value="Aldehyde oxidase"/>
    <property type="match status" value="1"/>
</dbReference>
<dbReference type="OrthoDB" id="8300278at2759"/>
<evidence type="ECO:0000313" key="23">
    <source>
        <dbReference type="Proteomes" id="UP001107558"/>
    </source>
</evidence>
<evidence type="ECO:0000256" key="13">
    <source>
        <dbReference type="ARBA" id="ARBA00023027"/>
    </source>
</evidence>
<comment type="cofactor">
    <cofactor evidence="20">
        <name>Mo-molybdopterin</name>
        <dbReference type="ChEBI" id="CHEBI:71302"/>
    </cofactor>
    <text evidence="20">Binds 1 Mo-molybdopterin (Mo-MPT) cofactor per subunit.</text>
</comment>
<evidence type="ECO:0000256" key="1">
    <source>
        <dbReference type="ARBA" id="ARBA00001974"/>
    </source>
</evidence>
<dbReference type="FunFam" id="3.30.365.10:FF:000008">
    <property type="entry name" value="Aldehyde oxidase1"/>
    <property type="match status" value="1"/>
</dbReference>
<keyword evidence="12 20" id="KW-0411">Iron-sulfur</keyword>
<evidence type="ECO:0000256" key="11">
    <source>
        <dbReference type="ARBA" id="ARBA00023004"/>
    </source>
</evidence>
<dbReference type="InterPro" id="IPR000674">
    <property type="entry name" value="Ald_Oxase/Xan_DH_a/b"/>
</dbReference>
<evidence type="ECO:0000256" key="10">
    <source>
        <dbReference type="ARBA" id="ARBA00023002"/>
    </source>
</evidence>
<accession>A0A9J6C498</accession>
<dbReference type="InterPro" id="IPR006058">
    <property type="entry name" value="2Fe2S_fd_BS"/>
</dbReference>
<evidence type="ECO:0000256" key="15">
    <source>
        <dbReference type="ARBA" id="ARBA00034078"/>
    </source>
</evidence>
<comment type="subunit">
    <text evidence="4">Homodimer.</text>
</comment>
<dbReference type="EMBL" id="JADBJN010000002">
    <property type="protein sequence ID" value="KAG5676996.1"/>
    <property type="molecule type" value="Genomic_DNA"/>
</dbReference>
<feature type="domain" description="FAD-binding PCMH-type" evidence="21">
    <location>
        <begin position="192"/>
        <end position="382"/>
    </location>
</feature>
<keyword evidence="5 20" id="KW-0500">Molybdenum</keyword>
<dbReference type="PIRSF" id="PIRSF000127">
    <property type="entry name" value="Xanthine_DH"/>
    <property type="match status" value="1"/>
</dbReference>
<keyword evidence="6" id="KW-0285">Flavoprotein</keyword>
<keyword evidence="14" id="KW-0576">Peroxisome</keyword>
<dbReference type="Pfam" id="PF00941">
    <property type="entry name" value="FAD_binding_5"/>
    <property type="match status" value="1"/>
</dbReference>
<dbReference type="SMART" id="SM01008">
    <property type="entry name" value="Ald_Xan_dh_C"/>
    <property type="match status" value="1"/>
</dbReference>
<organism evidence="22 23">
    <name type="scientific">Polypedilum vanderplanki</name>
    <name type="common">Sleeping chironomid midge</name>
    <dbReference type="NCBI Taxonomy" id="319348"/>
    <lineage>
        <taxon>Eukaryota</taxon>
        <taxon>Metazoa</taxon>
        <taxon>Ecdysozoa</taxon>
        <taxon>Arthropoda</taxon>
        <taxon>Hexapoda</taxon>
        <taxon>Insecta</taxon>
        <taxon>Pterygota</taxon>
        <taxon>Neoptera</taxon>
        <taxon>Endopterygota</taxon>
        <taxon>Diptera</taxon>
        <taxon>Nematocera</taxon>
        <taxon>Chironomoidea</taxon>
        <taxon>Chironomidae</taxon>
        <taxon>Chironominae</taxon>
        <taxon>Polypedilum</taxon>
        <taxon>Polypedilum</taxon>
    </lineage>
</organism>
<evidence type="ECO:0000256" key="12">
    <source>
        <dbReference type="ARBA" id="ARBA00023014"/>
    </source>
</evidence>
<evidence type="ECO:0000256" key="18">
    <source>
        <dbReference type="PIRSR" id="PIRSR000127-1"/>
    </source>
</evidence>
<dbReference type="Pfam" id="PF02738">
    <property type="entry name" value="MoCoBD_1"/>
    <property type="match status" value="1"/>
</dbReference>
<evidence type="ECO:0000256" key="16">
    <source>
        <dbReference type="ARBA" id="ARBA00052415"/>
    </source>
</evidence>
<dbReference type="InterPro" id="IPR016166">
    <property type="entry name" value="FAD-bd_PCMH"/>
</dbReference>
<comment type="cofactor">
    <cofactor evidence="15">
        <name>[2Fe-2S] cluster</name>
        <dbReference type="ChEBI" id="CHEBI:190135"/>
    </cofactor>
</comment>
<feature type="binding site" evidence="20">
    <location>
        <position position="730"/>
    </location>
    <ligand>
        <name>Mo-molybdopterin</name>
        <dbReference type="ChEBI" id="CHEBI:71302"/>
    </ligand>
    <ligandPart>
        <name>Mo</name>
        <dbReference type="ChEBI" id="CHEBI:28685"/>
    </ligandPart>
</feature>
<dbReference type="InterPro" id="IPR008274">
    <property type="entry name" value="AldOxase/xan_DH_MoCoBD1"/>
</dbReference>
<dbReference type="PROSITE" id="PS00197">
    <property type="entry name" value="2FE2S_FER_1"/>
    <property type="match status" value="1"/>
</dbReference>
<dbReference type="InterPro" id="IPR036010">
    <property type="entry name" value="2Fe-2S_ferredoxin-like_sf"/>
</dbReference>
<comment type="cofactor">
    <cofactor evidence="20">
        <name>[2Fe-2S] cluster</name>
        <dbReference type="ChEBI" id="CHEBI:190135"/>
    </cofactor>
    <text evidence="20">Binds 2 [2Fe-2S] clusters.</text>
</comment>
<dbReference type="Gene3D" id="3.90.1170.50">
    <property type="entry name" value="Aldehyde oxidase/xanthine dehydrogenase, a/b hammerhead"/>
    <property type="match status" value="1"/>
</dbReference>
<dbReference type="InterPro" id="IPR036318">
    <property type="entry name" value="FAD-bd_PCMH-like_sf"/>
</dbReference>
<dbReference type="FunFam" id="3.90.1170.50:FF:000003">
    <property type="entry name" value="Aldehyde oxidase"/>
    <property type="match status" value="1"/>
</dbReference>
<feature type="binding site" evidence="20">
    <location>
        <position position="42"/>
    </location>
    <ligand>
        <name>[2Fe-2S] cluster</name>
        <dbReference type="ChEBI" id="CHEBI:190135"/>
        <label>1</label>
    </ligand>
</feature>
<dbReference type="Gene3D" id="3.10.20.30">
    <property type="match status" value="1"/>
</dbReference>
<dbReference type="InterPro" id="IPR012675">
    <property type="entry name" value="Beta-grasp_dom_sf"/>
</dbReference>
<dbReference type="InterPro" id="IPR036683">
    <property type="entry name" value="CO_DH_flav_C_dom_sf"/>
</dbReference>
<evidence type="ECO:0000256" key="5">
    <source>
        <dbReference type="ARBA" id="ARBA00022505"/>
    </source>
</evidence>
<gene>
    <name evidence="22" type="ORF">PVAND_006787</name>
</gene>
<evidence type="ECO:0000256" key="17">
    <source>
        <dbReference type="ARBA" id="ARBA00072265"/>
    </source>
</evidence>
<dbReference type="Pfam" id="PF01315">
    <property type="entry name" value="Ald_Xan_dh_C"/>
    <property type="match status" value="1"/>
</dbReference>
<dbReference type="FunFam" id="3.30.390.50:FF:000003">
    <property type="entry name" value="Aldehyde oxidase1"/>
    <property type="match status" value="1"/>
</dbReference>
<evidence type="ECO:0000256" key="4">
    <source>
        <dbReference type="ARBA" id="ARBA00011738"/>
    </source>
</evidence>
<keyword evidence="10" id="KW-0560">Oxidoreductase</keyword>
<comment type="cofactor">
    <cofactor evidence="1 19">
        <name>FAD</name>
        <dbReference type="ChEBI" id="CHEBI:57692"/>
    </cofactor>
</comment>
<protein>
    <recommendedName>
        <fullName evidence="17">Indole-3-acetaldehyde oxidase</fullName>
    </recommendedName>
</protein>
<dbReference type="InterPro" id="IPR046867">
    <property type="entry name" value="AldOxase/xan_DH_MoCoBD2"/>
</dbReference>
<evidence type="ECO:0000256" key="9">
    <source>
        <dbReference type="ARBA" id="ARBA00022827"/>
    </source>
</evidence>
<comment type="catalytic activity">
    <reaction evidence="16">
        <text>indole-3-acetaldehyde + O2 + H2O = (indol-3-yl)acetate + H2O2 + H(+)</text>
        <dbReference type="Rhea" id="RHEA:16277"/>
        <dbReference type="ChEBI" id="CHEBI:15377"/>
        <dbReference type="ChEBI" id="CHEBI:15378"/>
        <dbReference type="ChEBI" id="CHEBI:15379"/>
        <dbReference type="ChEBI" id="CHEBI:16240"/>
        <dbReference type="ChEBI" id="CHEBI:18086"/>
        <dbReference type="ChEBI" id="CHEBI:30854"/>
        <dbReference type="EC" id="1.2.3.7"/>
    </reaction>
</comment>
<keyword evidence="7 20" id="KW-0001">2Fe-2S</keyword>
<dbReference type="GO" id="GO:0050302">
    <property type="term" value="F:indole-3-acetaldehyde oxidase activity"/>
    <property type="evidence" value="ECO:0007669"/>
    <property type="project" value="UniProtKB-EC"/>
</dbReference>
<dbReference type="SUPFAM" id="SSF55447">
    <property type="entry name" value="CO dehydrogenase flavoprotein C-terminal domain-like"/>
    <property type="match status" value="1"/>
</dbReference>
<evidence type="ECO:0000313" key="22">
    <source>
        <dbReference type="EMBL" id="KAG5676996.1"/>
    </source>
</evidence>
<keyword evidence="13" id="KW-0520">NAD</keyword>
<evidence type="ECO:0000256" key="2">
    <source>
        <dbReference type="ARBA" id="ARBA00004275"/>
    </source>
</evidence>
<evidence type="ECO:0000256" key="19">
    <source>
        <dbReference type="PIRSR" id="PIRSR000127-2"/>
    </source>
</evidence>
<evidence type="ECO:0000256" key="3">
    <source>
        <dbReference type="ARBA" id="ARBA00006849"/>
    </source>
</evidence>
<name>A0A9J6C498_POLVA</name>
<feature type="binding site" evidence="20">
    <location>
        <position position="50"/>
    </location>
    <ligand>
        <name>[2Fe-2S] cluster</name>
        <dbReference type="ChEBI" id="CHEBI:190135"/>
        <label>1</label>
    </ligand>
</feature>
<keyword evidence="8 20" id="KW-0479">Metal-binding</keyword>
<evidence type="ECO:0000259" key="21">
    <source>
        <dbReference type="PROSITE" id="PS51387"/>
    </source>
</evidence>
<comment type="caution">
    <text evidence="22">The sequence shown here is derived from an EMBL/GenBank/DDBJ whole genome shotgun (WGS) entry which is preliminary data.</text>
</comment>
<dbReference type="InterPro" id="IPR005107">
    <property type="entry name" value="CO_DH_flav_C"/>
</dbReference>
<comment type="subcellular location">
    <subcellularLocation>
        <location evidence="2">Peroxisome</location>
    </subcellularLocation>
</comment>
<evidence type="ECO:0000256" key="8">
    <source>
        <dbReference type="ARBA" id="ARBA00022723"/>
    </source>
</evidence>
<dbReference type="InterPro" id="IPR036856">
    <property type="entry name" value="Ald_Oxase/Xan_DH_a/b_sf"/>
</dbReference>